<comment type="caution">
    <text evidence="1">The sequence shown here is derived from an EMBL/GenBank/DDBJ whole genome shotgun (WGS) entry which is preliminary data.</text>
</comment>
<evidence type="ECO:0000313" key="2">
    <source>
        <dbReference type="Proteomes" id="UP000314294"/>
    </source>
</evidence>
<organism evidence="1 2">
    <name type="scientific">Liparis tanakae</name>
    <name type="common">Tanaka's snailfish</name>
    <dbReference type="NCBI Taxonomy" id="230148"/>
    <lineage>
        <taxon>Eukaryota</taxon>
        <taxon>Metazoa</taxon>
        <taxon>Chordata</taxon>
        <taxon>Craniata</taxon>
        <taxon>Vertebrata</taxon>
        <taxon>Euteleostomi</taxon>
        <taxon>Actinopterygii</taxon>
        <taxon>Neopterygii</taxon>
        <taxon>Teleostei</taxon>
        <taxon>Neoteleostei</taxon>
        <taxon>Acanthomorphata</taxon>
        <taxon>Eupercaria</taxon>
        <taxon>Perciformes</taxon>
        <taxon>Cottioidei</taxon>
        <taxon>Cottales</taxon>
        <taxon>Liparidae</taxon>
        <taxon>Liparis</taxon>
    </lineage>
</organism>
<proteinExistence type="predicted"/>
<name>A0A4Z2EW96_9TELE</name>
<evidence type="ECO:0000313" key="1">
    <source>
        <dbReference type="EMBL" id="TNN33226.1"/>
    </source>
</evidence>
<dbReference type="AlphaFoldDB" id="A0A4Z2EW96"/>
<dbReference type="Proteomes" id="UP000314294">
    <property type="component" value="Unassembled WGS sequence"/>
</dbReference>
<reference evidence="1 2" key="1">
    <citation type="submission" date="2019-03" db="EMBL/GenBank/DDBJ databases">
        <title>First draft genome of Liparis tanakae, snailfish: a comprehensive survey of snailfish specific genes.</title>
        <authorList>
            <person name="Kim W."/>
            <person name="Song I."/>
            <person name="Jeong J.-H."/>
            <person name="Kim D."/>
            <person name="Kim S."/>
            <person name="Ryu S."/>
            <person name="Song J.Y."/>
            <person name="Lee S.K."/>
        </authorList>
    </citation>
    <scope>NUCLEOTIDE SEQUENCE [LARGE SCALE GENOMIC DNA]</scope>
    <source>
        <tissue evidence="1">Muscle</tissue>
    </source>
</reference>
<sequence>MLLIGPEPLESACSYSTLSARSVTYCPPGRMGGASHPKTPVSRNFTRPHPTDRLKPIWFPDLQVSHSDQGALVLKSSIPEHMSVMVETLRDCISWK</sequence>
<keyword evidence="2" id="KW-1185">Reference proteome</keyword>
<protein>
    <submittedName>
        <fullName evidence="1">Uncharacterized protein</fullName>
    </submittedName>
</protein>
<accession>A0A4Z2EW96</accession>
<dbReference type="EMBL" id="SRLO01002309">
    <property type="protein sequence ID" value="TNN33226.1"/>
    <property type="molecule type" value="Genomic_DNA"/>
</dbReference>
<gene>
    <name evidence="1" type="ORF">EYF80_056612</name>
</gene>